<evidence type="ECO:0000313" key="1">
    <source>
        <dbReference type="EMBL" id="GBM03331.1"/>
    </source>
</evidence>
<dbReference type="AlphaFoldDB" id="A0A4Y2CFZ1"/>
<name>A0A4Y2CFZ1_ARAVE</name>
<comment type="caution">
    <text evidence="1">The sequence shown here is derived from an EMBL/GenBank/DDBJ whole genome shotgun (WGS) entry which is preliminary data.</text>
</comment>
<reference evidence="1 2" key="1">
    <citation type="journal article" date="2019" name="Sci. Rep.">
        <title>Orb-weaving spider Araneus ventricosus genome elucidates the spidroin gene catalogue.</title>
        <authorList>
            <person name="Kono N."/>
            <person name="Nakamura H."/>
            <person name="Ohtoshi R."/>
            <person name="Moran D.A.P."/>
            <person name="Shinohara A."/>
            <person name="Yoshida Y."/>
            <person name="Fujiwara M."/>
            <person name="Mori M."/>
            <person name="Tomita M."/>
            <person name="Arakawa K."/>
        </authorList>
    </citation>
    <scope>NUCLEOTIDE SEQUENCE [LARGE SCALE GENOMIC DNA]</scope>
</reference>
<dbReference type="Proteomes" id="UP000499080">
    <property type="component" value="Unassembled WGS sequence"/>
</dbReference>
<keyword evidence="2" id="KW-1185">Reference proteome</keyword>
<sequence>MLPISRASVERAKGIGLDRDFSRVPTGSYNCVCVLGRYSTTRCSPGRITTAINPQRFICFRKAYYRERVLLGPENSLVLSSFFSPTLPEGPNCLLFKGGPLAIGQAGNLASPPLHGFLLERAYIQLNSCSALFIQGVKVTKRAQKLARSFI</sequence>
<dbReference type="EMBL" id="BGPR01086416">
    <property type="protein sequence ID" value="GBM03331.1"/>
    <property type="molecule type" value="Genomic_DNA"/>
</dbReference>
<accession>A0A4Y2CFZ1</accession>
<gene>
    <name evidence="1" type="ORF">AVEN_271026_1</name>
</gene>
<protein>
    <submittedName>
        <fullName evidence="1">Uncharacterized protein</fullName>
    </submittedName>
</protein>
<organism evidence="1 2">
    <name type="scientific">Araneus ventricosus</name>
    <name type="common">Orbweaver spider</name>
    <name type="synonym">Epeira ventricosa</name>
    <dbReference type="NCBI Taxonomy" id="182803"/>
    <lineage>
        <taxon>Eukaryota</taxon>
        <taxon>Metazoa</taxon>
        <taxon>Ecdysozoa</taxon>
        <taxon>Arthropoda</taxon>
        <taxon>Chelicerata</taxon>
        <taxon>Arachnida</taxon>
        <taxon>Araneae</taxon>
        <taxon>Araneomorphae</taxon>
        <taxon>Entelegynae</taxon>
        <taxon>Araneoidea</taxon>
        <taxon>Araneidae</taxon>
        <taxon>Araneus</taxon>
    </lineage>
</organism>
<proteinExistence type="predicted"/>
<evidence type="ECO:0000313" key="2">
    <source>
        <dbReference type="Proteomes" id="UP000499080"/>
    </source>
</evidence>